<dbReference type="EMBL" id="MH248947">
    <property type="protein sequence ID" value="AWY07622.1"/>
    <property type="molecule type" value="Genomic_DNA"/>
</dbReference>
<dbReference type="KEGG" id="vg:64470618"/>
<evidence type="ECO:0000313" key="1">
    <source>
        <dbReference type="EMBL" id="AWY07622.1"/>
    </source>
</evidence>
<dbReference type="RefSeq" id="YP_010054700.1">
    <property type="nucleotide sequence ID" value="NC_054656.1"/>
</dbReference>
<gene>
    <name evidence="1" type="primary">58</name>
    <name evidence="1" type="ORF">SEA_YOSIF_58</name>
</gene>
<dbReference type="Proteomes" id="UP000250856">
    <property type="component" value="Segment"/>
</dbReference>
<accession>A0A2Z4QCC4</accession>
<dbReference type="GeneID" id="64470618"/>
<sequence length="92" mass="10916">MTQNPDGTTDILIVYGMHQANLYPQFHRDNVIPYLSHYRLRGLKPKRIFRTGLGLSRQSWRVREALEELHWKYGTELYRVEQYDDVHAEAGV</sequence>
<keyword evidence="2" id="KW-1185">Reference proteome</keyword>
<reference evidence="2" key="1">
    <citation type="submission" date="2018-04" db="EMBL/GenBank/DDBJ databases">
        <authorList>
            <person name="Go L.Y."/>
            <person name="Mitchell J.A."/>
        </authorList>
    </citation>
    <scope>NUCLEOTIDE SEQUENCE [LARGE SCALE GENOMIC DNA]</scope>
</reference>
<evidence type="ECO:0000313" key="2">
    <source>
        <dbReference type="Proteomes" id="UP000250856"/>
    </source>
</evidence>
<proteinExistence type="predicted"/>
<organism evidence="1 2">
    <name type="scientific">Streptomyces phage Yosif</name>
    <dbReference type="NCBI Taxonomy" id="2201421"/>
    <lineage>
        <taxon>Viruses</taxon>
        <taxon>Duplodnaviria</taxon>
        <taxon>Heunggongvirae</taxon>
        <taxon>Uroviricota</taxon>
        <taxon>Caudoviricetes</taxon>
        <taxon>Arquatrovirinae</taxon>
        <taxon>Yosifvirus</taxon>
        <taxon>Yosifvirus yosif</taxon>
    </lineage>
</organism>
<protein>
    <submittedName>
        <fullName evidence="1">Uncharacterized protein</fullName>
    </submittedName>
</protein>
<name>A0A2Z4QCC4_9CAUD</name>